<feature type="compositionally biased region" description="Basic and acidic residues" evidence="1">
    <location>
        <begin position="1"/>
        <end position="11"/>
    </location>
</feature>
<dbReference type="EMBL" id="AM920437">
    <property type="protein sequence ID" value="CAP98584.1"/>
    <property type="molecule type" value="Genomic_DNA"/>
</dbReference>
<evidence type="ECO:0000313" key="2">
    <source>
        <dbReference type="EMBL" id="CAP98584.1"/>
    </source>
</evidence>
<sequence>MEYGNDSDHILPYRIGKRSSVSRRSRERAQKLPLDPGKVSSTDIKEGASKILRRSPYKRPSESSGTTRSFTTTARDSIKPVDTKPRRISLIFRNTKVTRSGKVDINKIAARKQLGVFDKFPPPLSSPKALGGIGGDSDSDSNSGVAGGNSGAASGD</sequence>
<feature type="compositionally biased region" description="Basic residues" evidence="1">
    <location>
        <begin position="15"/>
        <end position="26"/>
    </location>
</feature>
<organism evidence="2 3">
    <name type="scientific">Penicillium rubens (strain ATCC 28089 / DSM 1075 / NRRL 1951 / Wisconsin 54-1255)</name>
    <name type="common">Penicillium chrysogenum</name>
    <dbReference type="NCBI Taxonomy" id="500485"/>
    <lineage>
        <taxon>Eukaryota</taxon>
        <taxon>Fungi</taxon>
        <taxon>Dikarya</taxon>
        <taxon>Ascomycota</taxon>
        <taxon>Pezizomycotina</taxon>
        <taxon>Eurotiomycetes</taxon>
        <taxon>Eurotiomycetidae</taxon>
        <taxon>Eurotiales</taxon>
        <taxon>Aspergillaceae</taxon>
        <taxon>Penicillium</taxon>
        <taxon>Penicillium chrysogenum species complex</taxon>
    </lineage>
</organism>
<dbReference type="Proteomes" id="UP000000724">
    <property type="component" value="Contig Pc00c22"/>
</dbReference>
<dbReference type="VEuPathDB" id="FungiDB:PCH_Pc22g12960"/>
<feature type="region of interest" description="Disordered" evidence="1">
    <location>
        <begin position="1"/>
        <end position="81"/>
    </location>
</feature>
<dbReference type="AlphaFoldDB" id="B6HSR6"/>
<keyword evidence="3" id="KW-1185">Reference proteome</keyword>
<evidence type="ECO:0000313" key="3">
    <source>
        <dbReference type="Proteomes" id="UP000000724"/>
    </source>
</evidence>
<reference evidence="2 3" key="1">
    <citation type="journal article" date="2008" name="Nat. Biotechnol.">
        <title>Genome sequencing and analysis of the filamentous fungus Penicillium chrysogenum.</title>
        <authorList>
            <person name="van den Berg M.A."/>
            <person name="Albang R."/>
            <person name="Albermann K."/>
            <person name="Badger J.H."/>
            <person name="Daran J.-M."/>
            <person name="Driessen A.J.M."/>
            <person name="Garcia-Estrada C."/>
            <person name="Fedorova N.D."/>
            <person name="Harris D.M."/>
            <person name="Heijne W.H.M."/>
            <person name="Joardar V.S."/>
            <person name="Kiel J.A.K.W."/>
            <person name="Kovalchuk A."/>
            <person name="Martin J.F."/>
            <person name="Nierman W.C."/>
            <person name="Nijland J.G."/>
            <person name="Pronk J.T."/>
            <person name="Roubos J.A."/>
            <person name="van der Klei I.J."/>
            <person name="van Peij N.N.M.E."/>
            <person name="Veenhuis M."/>
            <person name="von Doehren H."/>
            <person name="Wagner C."/>
            <person name="Wortman J.R."/>
            <person name="Bovenberg R.A.L."/>
        </authorList>
    </citation>
    <scope>NUCLEOTIDE SEQUENCE [LARGE SCALE GENOMIC DNA]</scope>
    <source>
        <strain evidence="3">ATCC 28089 / DSM 1075 / NRRL 1951 / Wisconsin 54-1255</strain>
    </source>
</reference>
<gene>
    <name evidence="2" type="ORF">Pc22g12960</name>
    <name evidence="2" type="ORF">PCH_Pc22g12960</name>
</gene>
<feature type="compositionally biased region" description="Polar residues" evidence="1">
    <location>
        <begin position="62"/>
        <end position="75"/>
    </location>
</feature>
<name>B6HSR6_PENRW</name>
<accession>B6HSR6</accession>
<dbReference type="HOGENOM" id="CLU_1691010_0_0_1"/>
<proteinExistence type="predicted"/>
<feature type="region of interest" description="Disordered" evidence="1">
    <location>
        <begin position="117"/>
        <end position="156"/>
    </location>
</feature>
<protein>
    <submittedName>
        <fullName evidence="2">Uncharacterized protein</fullName>
    </submittedName>
</protein>
<evidence type="ECO:0000256" key="1">
    <source>
        <dbReference type="SAM" id="MobiDB-lite"/>
    </source>
</evidence>